<comment type="caution">
    <text evidence="1">The sequence shown here is derived from an EMBL/GenBank/DDBJ whole genome shotgun (WGS) entry which is preliminary data.</text>
</comment>
<protein>
    <recommendedName>
        <fullName evidence="3">Ankyrin repeat protein</fullName>
    </recommendedName>
</protein>
<dbReference type="Gene3D" id="1.25.40.20">
    <property type="entry name" value="Ankyrin repeat-containing domain"/>
    <property type="match status" value="1"/>
</dbReference>
<dbReference type="SUPFAM" id="SSF48403">
    <property type="entry name" value="Ankyrin repeat"/>
    <property type="match status" value="1"/>
</dbReference>
<gene>
    <name evidence="1" type="ORF">AKO1_012714</name>
</gene>
<name>A0AAW2YK76_9EUKA</name>
<reference evidence="1 2" key="1">
    <citation type="submission" date="2024-03" db="EMBL/GenBank/DDBJ databases">
        <title>The Acrasis kona genome and developmental transcriptomes reveal deep origins of eukaryotic multicellular pathways.</title>
        <authorList>
            <person name="Sheikh S."/>
            <person name="Fu C.-J."/>
            <person name="Brown M.W."/>
            <person name="Baldauf S.L."/>
        </authorList>
    </citation>
    <scope>NUCLEOTIDE SEQUENCE [LARGE SCALE GENOMIC DNA]</scope>
    <source>
        <strain evidence="1 2">ATCC MYA-3509</strain>
    </source>
</reference>
<dbReference type="AlphaFoldDB" id="A0AAW2YK76"/>
<evidence type="ECO:0008006" key="3">
    <source>
        <dbReference type="Google" id="ProtNLM"/>
    </source>
</evidence>
<evidence type="ECO:0000313" key="1">
    <source>
        <dbReference type="EMBL" id="KAL0477896.1"/>
    </source>
</evidence>
<dbReference type="Proteomes" id="UP001431209">
    <property type="component" value="Unassembled WGS sequence"/>
</dbReference>
<evidence type="ECO:0000313" key="2">
    <source>
        <dbReference type="Proteomes" id="UP001431209"/>
    </source>
</evidence>
<proteinExistence type="predicted"/>
<organism evidence="1 2">
    <name type="scientific">Acrasis kona</name>
    <dbReference type="NCBI Taxonomy" id="1008807"/>
    <lineage>
        <taxon>Eukaryota</taxon>
        <taxon>Discoba</taxon>
        <taxon>Heterolobosea</taxon>
        <taxon>Tetramitia</taxon>
        <taxon>Eutetramitia</taxon>
        <taxon>Acrasidae</taxon>
        <taxon>Acrasis</taxon>
    </lineage>
</organism>
<keyword evidence="2" id="KW-1185">Reference proteome</keyword>
<sequence>MMTDTLPTDVWSHIISFIEYNGRYLFREKPIPTQYEFIDDDLSEDDYDLSLVINSDHEEEFDYQAREYCKCLINVLLVCKSMSEAMTRAMYILKKNKNNVIYDFIACGCVSLFVAALDSYDSDEINSGIMDEVYQCSHVNLVKFCLNDDRVHPSLHDGAVCACKSGCVQVLDLILSDPRAKNLDYKALLKIACAQCNTEAVKLILRDPRGANVNYSDIFSLQCSRSQNPDNLGIVQMLLQDERVDPSYQNSLCLSNAIYSCNDEIVRMLLMDKRANPSDVVDDYISSCDFGDVGIVRMLLIDGRLNPSVENSRALTIATQHKYDELAMLLLQDERMDTSKVHYKENNEECTCVCCRGLVYVM</sequence>
<accession>A0AAW2YK76</accession>
<dbReference type="InterPro" id="IPR036770">
    <property type="entry name" value="Ankyrin_rpt-contain_sf"/>
</dbReference>
<dbReference type="EMBL" id="JAOPGA020000271">
    <property type="protein sequence ID" value="KAL0477896.1"/>
    <property type="molecule type" value="Genomic_DNA"/>
</dbReference>